<evidence type="ECO:0000256" key="1">
    <source>
        <dbReference type="SAM" id="MobiDB-lite"/>
    </source>
</evidence>
<gene>
    <name evidence="2" type="ORF">CALMAC_LOCUS5351</name>
</gene>
<keyword evidence="3" id="KW-1185">Reference proteome</keyword>
<proteinExistence type="predicted"/>
<protein>
    <submittedName>
        <fullName evidence="2">Uncharacterized protein</fullName>
    </submittedName>
</protein>
<dbReference type="Proteomes" id="UP000410492">
    <property type="component" value="Unassembled WGS sequence"/>
</dbReference>
<accession>A0A653C148</accession>
<evidence type="ECO:0000313" key="2">
    <source>
        <dbReference type="EMBL" id="VEN41580.1"/>
    </source>
</evidence>
<sequence length="138" mass="15574">MTDKKAYQLVNCSNRDGYPWMIRTSKKTQLAARGLRRCDARNSGWESVRDSWPDTNISSGPASHIRSSSDTPGSSCRTTHVSAWYDVRSWIPNISRIPDIRPYAVLSIFRCLFIRNATCTTQAYNNDSPTRPAPDSTD</sequence>
<dbReference type="AlphaFoldDB" id="A0A653C148"/>
<dbReference type="OrthoDB" id="6514304at2759"/>
<feature type="compositionally biased region" description="Polar residues" evidence="1">
    <location>
        <begin position="53"/>
        <end position="75"/>
    </location>
</feature>
<reference evidence="2 3" key="1">
    <citation type="submission" date="2019-01" db="EMBL/GenBank/DDBJ databases">
        <authorList>
            <person name="Sayadi A."/>
        </authorList>
    </citation>
    <scope>NUCLEOTIDE SEQUENCE [LARGE SCALE GENOMIC DNA]</scope>
</reference>
<feature type="region of interest" description="Disordered" evidence="1">
    <location>
        <begin position="51"/>
        <end position="75"/>
    </location>
</feature>
<name>A0A653C148_CALMS</name>
<evidence type="ECO:0000313" key="3">
    <source>
        <dbReference type="Proteomes" id="UP000410492"/>
    </source>
</evidence>
<organism evidence="2 3">
    <name type="scientific">Callosobruchus maculatus</name>
    <name type="common">Southern cowpea weevil</name>
    <name type="synonym">Pulse bruchid</name>
    <dbReference type="NCBI Taxonomy" id="64391"/>
    <lineage>
        <taxon>Eukaryota</taxon>
        <taxon>Metazoa</taxon>
        <taxon>Ecdysozoa</taxon>
        <taxon>Arthropoda</taxon>
        <taxon>Hexapoda</taxon>
        <taxon>Insecta</taxon>
        <taxon>Pterygota</taxon>
        <taxon>Neoptera</taxon>
        <taxon>Endopterygota</taxon>
        <taxon>Coleoptera</taxon>
        <taxon>Polyphaga</taxon>
        <taxon>Cucujiformia</taxon>
        <taxon>Chrysomeloidea</taxon>
        <taxon>Chrysomelidae</taxon>
        <taxon>Bruchinae</taxon>
        <taxon>Bruchini</taxon>
        <taxon>Callosobruchus</taxon>
    </lineage>
</organism>
<dbReference type="EMBL" id="CAACVG010006773">
    <property type="protein sequence ID" value="VEN41580.1"/>
    <property type="molecule type" value="Genomic_DNA"/>
</dbReference>